<protein>
    <submittedName>
        <fullName evidence="1">Uncharacterized protein</fullName>
    </submittedName>
</protein>
<reference evidence="1" key="1">
    <citation type="submission" date="2025-05" db="UniProtKB">
        <authorList>
            <consortium name="EnsemblMetazoa"/>
        </authorList>
    </citation>
    <scope>IDENTIFICATION</scope>
</reference>
<accession>A0ABM5L6L6</accession>
<dbReference type="RefSeq" id="XP_050518080.1">
    <property type="nucleotide sequence ID" value="XM_050662123.1"/>
</dbReference>
<sequence>MTNYAAISTEENNIETQLETTATEVLIDIDRAHLACITASVDHIESSKGMHDYYCTTYTRYKIANTNHVNILENIVNPQVEKLEATGIIFVDMGTLPAEESSSNCQTDISKGNIVYSQLEEKITEVIDIASLDVYILPEGELVTNNLVDQTDVAEDELVTNNLVDRTDVAEGELVTNNLVDQTDVAEDELVTNNLVDQTDVAED</sequence>
<evidence type="ECO:0000313" key="2">
    <source>
        <dbReference type="Proteomes" id="UP001652700"/>
    </source>
</evidence>
<dbReference type="GeneID" id="126892557"/>
<proteinExistence type="predicted"/>
<keyword evidence="2" id="KW-1185">Reference proteome</keyword>
<dbReference type="Proteomes" id="UP001652700">
    <property type="component" value="Unplaced"/>
</dbReference>
<organism evidence="1 2">
    <name type="scientific">Diabrotica virgifera virgifera</name>
    <name type="common">western corn rootworm</name>
    <dbReference type="NCBI Taxonomy" id="50390"/>
    <lineage>
        <taxon>Eukaryota</taxon>
        <taxon>Metazoa</taxon>
        <taxon>Ecdysozoa</taxon>
        <taxon>Arthropoda</taxon>
        <taxon>Hexapoda</taxon>
        <taxon>Insecta</taxon>
        <taxon>Pterygota</taxon>
        <taxon>Neoptera</taxon>
        <taxon>Endopterygota</taxon>
        <taxon>Coleoptera</taxon>
        <taxon>Polyphaga</taxon>
        <taxon>Cucujiformia</taxon>
        <taxon>Chrysomeloidea</taxon>
        <taxon>Chrysomelidae</taxon>
        <taxon>Galerucinae</taxon>
        <taxon>Diabroticina</taxon>
        <taxon>Diabroticites</taxon>
        <taxon>Diabrotica</taxon>
    </lineage>
</organism>
<name>A0ABM5L6L6_DIAVI</name>
<evidence type="ECO:0000313" key="1">
    <source>
        <dbReference type="EnsemblMetazoa" id="XP_050518080.1"/>
    </source>
</evidence>
<dbReference type="EnsemblMetazoa" id="XM_050662123.1">
    <property type="protein sequence ID" value="XP_050518080.1"/>
    <property type="gene ID" value="LOC126892557"/>
</dbReference>